<comment type="caution">
    <text evidence="5">The sequence shown here is derived from an EMBL/GenBank/DDBJ whole genome shotgun (WGS) entry which is preliminary data.</text>
</comment>
<name>A0A6D2JJB7_9BRAS</name>
<dbReference type="OrthoDB" id="687110at2759"/>
<organism evidence="5 6">
    <name type="scientific">Microthlaspi erraticum</name>
    <dbReference type="NCBI Taxonomy" id="1685480"/>
    <lineage>
        <taxon>Eukaryota</taxon>
        <taxon>Viridiplantae</taxon>
        <taxon>Streptophyta</taxon>
        <taxon>Embryophyta</taxon>
        <taxon>Tracheophyta</taxon>
        <taxon>Spermatophyta</taxon>
        <taxon>Magnoliopsida</taxon>
        <taxon>eudicotyledons</taxon>
        <taxon>Gunneridae</taxon>
        <taxon>Pentapetalae</taxon>
        <taxon>rosids</taxon>
        <taxon>malvids</taxon>
        <taxon>Brassicales</taxon>
        <taxon>Brassicaceae</taxon>
        <taxon>Coluteocarpeae</taxon>
        <taxon>Microthlaspi</taxon>
    </lineage>
</organism>
<keyword evidence="2" id="KW-0341">Growth regulation</keyword>
<dbReference type="InterPro" id="IPR007930">
    <property type="entry name" value="DUF724"/>
</dbReference>
<evidence type="ECO:0000313" key="5">
    <source>
        <dbReference type="EMBL" id="CAA7036839.1"/>
    </source>
</evidence>
<evidence type="ECO:0000256" key="2">
    <source>
        <dbReference type="ARBA" id="ARBA00022604"/>
    </source>
</evidence>
<feature type="compositionally biased region" description="Basic and acidic residues" evidence="4">
    <location>
        <begin position="149"/>
        <end position="159"/>
    </location>
</feature>
<dbReference type="AlphaFoldDB" id="A0A6D2JJB7"/>
<keyword evidence="1" id="KW-0813">Transport</keyword>
<sequence>MSLSWRPEAWLNPCRSRRAKQDEEDKEEEEEEEEEEERTDHLEREKEEVLLLKGLVEHGAKNPDFDWDKFLSYAQGSGKEKLTEDEMRSKIGELQRKYLYFLWSHIDESQDQKGGSEETMSALNENGAEQTEEGRTVGEESREDDGDDEKAVTGEVGKKRVDAVMIDKTPLVIITPQVTPIARGSVSPVTKGNKSSENGLGNDSTPPKLPEVENSQDESRKRKRGEKLNETALPFEKNKSPYWKTLGSRKSIPHFRPLLEAREDIREWAAVGMMVSYYGLLEQVRDLKPNDSTSTFDRLCVSFAELGKHGFDIAEPQSRIVKVLSLKDGLAKKAEERNKLEEAAREKRKAEEEMAELQREILELQRRGAIAQEEKKAAEKMMLEMKSNAETIEREIEEMEETLNADEQAVNASLSENQKKIHLEKMMKNIGDVQRRELSDEWKVLCSEEARLMSRSLSLRLSLQRLQTMDENKKAIASILVM</sequence>
<evidence type="ECO:0000256" key="1">
    <source>
        <dbReference type="ARBA" id="ARBA00022448"/>
    </source>
</evidence>
<proteinExistence type="predicted"/>
<gene>
    <name evidence="5" type="ORF">MERR_LOCUS24074</name>
</gene>
<keyword evidence="3" id="KW-0175">Coiled coil</keyword>
<evidence type="ECO:0000256" key="4">
    <source>
        <dbReference type="SAM" id="MobiDB-lite"/>
    </source>
</evidence>
<feature type="region of interest" description="Disordered" evidence="4">
    <location>
        <begin position="183"/>
        <end position="233"/>
    </location>
</feature>
<feature type="region of interest" description="Disordered" evidence="4">
    <location>
        <begin position="109"/>
        <end position="159"/>
    </location>
</feature>
<accession>A0A6D2JJB7</accession>
<feature type="compositionally biased region" description="Polar residues" evidence="4">
    <location>
        <begin position="187"/>
        <end position="205"/>
    </location>
</feature>
<dbReference type="Proteomes" id="UP000467841">
    <property type="component" value="Unassembled WGS sequence"/>
</dbReference>
<dbReference type="EMBL" id="CACVBM020001164">
    <property type="protein sequence ID" value="CAA7036839.1"/>
    <property type="molecule type" value="Genomic_DNA"/>
</dbReference>
<dbReference type="Pfam" id="PF05266">
    <property type="entry name" value="DUF724"/>
    <property type="match status" value="1"/>
</dbReference>
<reference evidence="5" key="1">
    <citation type="submission" date="2020-01" db="EMBL/GenBank/DDBJ databases">
        <authorList>
            <person name="Mishra B."/>
        </authorList>
    </citation>
    <scope>NUCLEOTIDE SEQUENCE [LARGE SCALE GENOMIC DNA]</scope>
</reference>
<feature type="coiled-coil region" evidence="3">
    <location>
        <begin position="326"/>
        <end position="416"/>
    </location>
</feature>
<evidence type="ECO:0000313" key="6">
    <source>
        <dbReference type="Proteomes" id="UP000467841"/>
    </source>
</evidence>
<feature type="region of interest" description="Disordered" evidence="4">
    <location>
        <begin position="16"/>
        <end position="45"/>
    </location>
</feature>
<protein>
    <submittedName>
        <fullName evidence="5">Uncharacterized protein</fullName>
    </submittedName>
</protein>
<feature type="compositionally biased region" description="Polar residues" evidence="4">
    <location>
        <begin position="118"/>
        <end position="129"/>
    </location>
</feature>
<feature type="compositionally biased region" description="Acidic residues" evidence="4">
    <location>
        <begin position="22"/>
        <end position="37"/>
    </location>
</feature>
<evidence type="ECO:0000256" key="3">
    <source>
        <dbReference type="SAM" id="Coils"/>
    </source>
</evidence>
<keyword evidence="6" id="KW-1185">Reference proteome</keyword>